<comment type="caution">
    <text evidence="2">The sequence shown here is derived from an EMBL/GenBank/DDBJ whole genome shotgun (WGS) entry which is preliminary data.</text>
</comment>
<evidence type="ECO:0000256" key="1">
    <source>
        <dbReference type="SAM" id="MobiDB-lite"/>
    </source>
</evidence>
<name>A0A8T0FT98_ARGBR</name>
<protein>
    <submittedName>
        <fullName evidence="2">Uncharacterized protein</fullName>
    </submittedName>
</protein>
<dbReference type="EMBL" id="JABXBU010000003">
    <property type="protein sequence ID" value="KAF8791913.1"/>
    <property type="molecule type" value="Genomic_DNA"/>
</dbReference>
<accession>A0A8T0FT98</accession>
<dbReference type="AlphaFoldDB" id="A0A8T0FT98"/>
<keyword evidence="3" id="KW-1185">Reference proteome</keyword>
<feature type="region of interest" description="Disordered" evidence="1">
    <location>
        <begin position="23"/>
        <end position="42"/>
    </location>
</feature>
<reference evidence="2" key="1">
    <citation type="journal article" date="2020" name="bioRxiv">
        <title>Chromosome-level reference genome of the European wasp spider Argiope bruennichi: a resource for studies on range expansion and evolutionary adaptation.</title>
        <authorList>
            <person name="Sheffer M.M."/>
            <person name="Hoppe A."/>
            <person name="Krehenwinkel H."/>
            <person name="Uhl G."/>
            <person name="Kuss A.W."/>
            <person name="Jensen L."/>
            <person name="Jensen C."/>
            <person name="Gillespie R.G."/>
            <person name="Hoff K.J."/>
            <person name="Prost S."/>
        </authorList>
    </citation>
    <scope>NUCLEOTIDE SEQUENCE</scope>
</reference>
<evidence type="ECO:0000313" key="3">
    <source>
        <dbReference type="Proteomes" id="UP000807504"/>
    </source>
</evidence>
<gene>
    <name evidence="2" type="ORF">HNY73_003579</name>
</gene>
<proteinExistence type="predicted"/>
<sequence>MRKKKLLRHPNSIRNLLQKEITTHRPEQLHSPGKLSAAAKETGWKEFSPKTLFKSTSRRKISVAGSLFGSNVINGISLRFSSAPFGTIEHLLFRMGVKFRTFPSSAVMVMMVWKWTKLLFEKVLSCLRKYAAGRDSN</sequence>
<dbReference type="Proteomes" id="UP000807504">
    <property type="component" value="Unassembled WGS sequence"/>
</dbReference>
<evidence type="ECO:0000313" key="2">
    <source>
        <dbReference type="EMBL" id="KAF8791913.1"/>
    </source>
</evidence>
<reference evidence="2" key="2">
    <citation type="submission" date="2020-06" db="EMBL/GenBank/DDBJ databases">
        <authorList>
            <person name="Sheffer M."/>
        </authorList>
    </citation>
    <scope>NUCLEOTIDE SEQUENCE</scope>
</reference>
<organism evidence="2 3">
    <name type="scientific">Argiope bruennichi</name>
    <name type="common">Wasp spider</name>
    <name type="synonym">Aranea bruennichi</name>
    <dbReference type="NCBI Taxonomy" id="94029"/>
    <lineage>
        <taxon>Eukaryota</taxon>
        <taxon>Metazoa</taxon>
        <taxon>Ecdysozoa</taxon>
        <taxon>Arthropoda</taxon>
        <taxon>Chelicerata</taxon>
        <taxon>Arachnida</taxon>
        <taxon>Araneae</taxon>
        <taxon>Araneomorphae</taxon>
        <taxon>Entelegynae</taxon>
        <taxon>Araneoidea</taxon>
        <taxon>Araneidae</taxon>
        <taxon>Argiope</taxon>
    </lineage>
</organism>